<organism evidence="2 3">
    <name type="scientific">Microbotryum intermedium</name>
    <dbReference type="NCBI Taxonomy" id="269621"/>
    <lineage>
        <taxon>Eukaryota</taxon>
        <taxon>Fungi</taxon>
        <taxon>Dikarya</taxon>
        <taxon>Basidiomycota</taxon>
        <taxon>Pucciniomycotina</taxon>
        <taxon>Microbotryomycetes</taxon>
        <taxon>Microbotryales</taxon>
        <taxon>Microbotryaceae</taxon>
        <taxon>Microbotryum</taxon>
    </lineage>
</organism>
<accession>A0A238F7V7</accession>
<dbReference type="Proteomes" id="UP000198372">
    <property type="component" value="Unassembled WGS sequence"/>
</dbReference>
<evidence type="ECO:0000256" key="1">
    <source>
        <dbReference type="SAM" id="MobiDB-lite"/>
    </source>
</evidence>
<dbReference type="OrthoDB" id="10492733at2759"/>
<proteinExistence type="predicted"/>
<sequence length="75" mass="8234">MTSVLDITVFYALLDTILPKPLSSSSQINVPNYAGSSTGVPSMVVTVNKARSLVGTRHPQRQRSTTVLQHSRLYF</sequence>
<dbReference type="AlphaFoldDB" id="A0A238F7V7"/>
<evidence type="ECO:0000313" key="3">
    <source>
        <dbReference type="Proteomes" id="UP000198372"/>
    </source>
</evidence>
<keyword evidence="3" id="KW-1185">Reference proteome</keyword>
<name>A0A238F7V7_9BASI</name>
<dbReference type="EMBL" id="FMSP01000001">
    <property type="protein sequence ID" value="SCV67258.1"/>
    <property type="molecule type" value="Genomic_DNA"/>
</dbReference>
<protein>
    <submittedName>
        <fullName evidence="2">BQ2448_5904 protein</fullName>
    </submittedName>
</protein>
<evidence type="ECO:0000313" key="2">
    <source>
        <dbReference type="EMBL" id="SCV67258.1"/>
    </source>
</evidence>
<reference evidence="3" key="1">
    <citation type="submission" date="2016-09" db="EMBL/GenBank/DDBJ databases">
        <authorList>
            <person name="Jeantristanb JTB J.-T."/>
            <person name="Ricardo R."/>
        </authorList>
    </citation>
    <scope>NUCLEOTIDE SEQUENCE [LARGE SCALE GENOMIC DNA]</scope>
</reference>
<gene>
    <name evidence="2" type="ORF">BQ2448_5904</name>
</gene>
<feature type="region of interest" description="Disordered" evidence="1">
    <location>
        <begin position="55"/>
        <end position="75"/>
    </location>
</feature>